<sequence length="282" mass="29796">MSSCAAGLIALLLPGIIVFSVIAYVVGLPAWCPPGAVLIAGSWLALGFGLFTALVLLPRLCRVNTSIEDGYLVARLGRCGVLRVPLGSVKEARLLDRARPVLRLAGTAVPGCYYSGLFRDSDLGKVRLYSERLDNLLLVVTEDGERIVLGGDAPKALRELEGRNGEGPRGRPVLEPRSRRLAAAALGVFAFFTLAAVMLYPLLPDVVPVHYSGDWRPDKVGSKTELLVIITVVSAIGFAVTGVLYAFAKEDPGLPLVALPLALGLGMLMLSTVVLGLCTPPG</sequence>
<dbReference type="OrthoDB" id="387150at2157"/>
<feature type="domain" description="Bacterial Pleckstrin homology" evidence="3">
    <location>
        <begin position="66"/>
        <end position="163"/>
    </location>
</feature>
<dbReference type="Pfam" id="PF10882">
    <property type="entry name" value="bPH_5"/>
    <property type="match status" value="1"/>
</dbReference>
<evidence type="ECO:0000313" key="7">
    <source>
        <dbReference type="Proteomes" id="UP000196694"/>
    </source>
</evidence>
<dbReference type="Proteomes" id="UP000196694">
    <property type="component" value="Unassembled WGS sequence"/>
</dbReference>
<reference evidence="4 6" key="1">
    <citation type="submission" date="2015-10" db="EMBL/GenBank/DDBJ databases">
        <title>Complete genome sequence of hyperthermophilic archaeon Pyrodictium delaneyi Su06.</title>
        <authorList>
            <person name="Jung J.-H."/>
            <person name="Lin J."/>
            <person name="Holden J.F."/>
            <person name="Park C.-S."/>
        </authorList>
    </citation>
    <scope>NUCLEOTIDE SEQUENCE [LARGE SCALE GENOMIC DNA]</scope>
    <source>
        <strain evidence="4 6">Su06</strain>
    </source>
</reference>
<reference evidence="5 7" key="2">
    <citation type="submission" date="2017-05" db="EMBL/GenBank/DDBJ databases">
        <title>The draft genome of the hyperthermophilic archaeon 'Pyrodictium delaneyi strain Hulk', an iron and nitrate reducer, reveals the capacity for sulfate reduction.</title>
        <authorList>
            <person name="Demey L.M."/>
            <person name="Miller C."/>
            <person name="Manzella M."/>
            <person name="Reguera G."/>
            <person name="Kashefi K."/>
        </authorList>
    </citation>
    <scope>NUCLEOTIDE SEQUENCE [LARGE SCALE GENOMIC DNA]</scope>
    <source>
        <strain evidence="5 7">Hulk</strain>
    </source>
</reference>
<dbReference type="Proteomes" id="UP000058613">
    <property type="component" value="Chromosome"/>
</dbReference>
<proteinExistence type="predicted"/>
<feature type="domain" description="DUF1648" evidence="2">
    <location>
        <begin position="190"/>
        <end position="232"/>
    </location>
</feature>
<dbReference type="EMBL" id="NCQP01000001">
    <property type="protein sequence ID" value="OWJ55457.1"/>
    <property type="molecule type" value="Genomic_DNA"/>
</dbReference>
<organism evidence="4 6">
    <name type="scientific">Pyrodictium delaneyi</name>
    <dbReference type="NCBI Taxonomy" id="1273541"/>
    <lineage>
        <taxon>Archaea</taxon>
        <taxon>Thermoproteota</taxon>
        <taxon>Thermoprotei</taxon>
        <taxon>Desulfurococcales</taxon>
        <taxon>Pyrodictiaceae</taxon>
        <taxon>Pyrodictium</taxon>
    </lineage>
</organism>
<dbReference type="EMBL" id="CP013011">
    <property type="protein sequence ID" value="ALL00927.1"/>
    <property type="molecule type" value="Genomic_DNA"/>
</dbReference>
<feature type="transmembrane region" description="Helical" evidence="1">
    <location>
        <begin position="254"/>
        <end position="277"/>
    </location>
</feature>
<evidence type="ECO:0000313" key="6">
    <source>
        <dbReference type="Proteomes" id="UP000058613"/>
    </source>
</evidence>
<dbReference type="GeneID" id="26099215"/>
<evidence type="ECO:0008006" key="8">
    <source>
        <dbReference type="Google" id="ProtNLM"/>
    </source>
</evidence>
<keyword evidence="1" id="KW-0812">Transmembrane</keyword>
<dbReference type="KEGG" id="pdl:Pyrde_0877"/>
<name>A0A0P0N3T7_9CREN</name>
<evidence type="ECO:0000259" key="3">
    <source>
        <dbReference type="Pfam" id="PF10882"/>
    </source>
</evidence>
<dbReference type="InterPro" id="IPR027783">
    <property type="entry name" value="Bacterial_PH-related"/>
</dbReference>
<dbReference type="RefSeq" id="WP_055408579.1">
    <property type="nucleotide sequence ID" value="NZ_CP013011.1"/>
</dbReference>
<evidence type="ECO:0000313" key="5">
    <source>
        <dbReference type="EMBL" id="OWJ55457.1"/>
    </source>
</evidence>
<keyword evidence="1" id="KW-1133">Transmembrane helix</keyword>
<gene>
    <name evidence="5" type="ORF">Pdsh_01265</name>
    <name evidence="4" type="ORF">Pyrde_0877</name>
</gene>
<feature type="transmembrane region" description="Helical" evidence="1">
    <location>
        <begin position="226"/>
        <end position="247"/>
    </location>
</feature>
<feature type="transmembrane region" description="Helical" evidence="1">
    <location>
        <begin position="37"/>
        <end position="57"/>
    </location>
</feature>
<evidence type="ECO:0000313" key="4">
    <source>
        <dbReference type="EMBL" id="ALL00927.1"/>
    </source>
</evidence>
<evidence type="ECO:0000259" key="2">
    <source>
        <dbReference type="Pfam" id="PF07853"/>
    </source>
</evidence>
<dbReference type="InterPro" id="IPR012867">
    <property type="entry name" value="DUF1648"/>
</dbReference>
<dbReference type="Pfam" id="PF07853">
    <property type="entry name" value="DUF1648"/>
    <property type="match status" value="1"/>
</dbReference>
<keyword evidence="7" id="KW-1185">Reference proteome</keyword>
<evidence type="ECO:0000256" key="1">
    <source>
        <dbReference type="SAM" id="Phobius"/>
    </source>
</evidence>
<protein>
    <recommendedName>
        <fullName evidence="8">DUF1648 domain-containing protein</fullName>
    </recommendedName>
</protein>
<keyword evidence="1" id="KW-0472">Membrane</keyword>
<accession>A0A0P0N3T7</accession>
<feature type="transmembrane region" description="Helical" evidence="1">
    <location>
        <begin position="181"/>
        <end position="203"/>
    </location>
</feature>
<dbReference type="AlphaFoldDB" id="A0A0P0N3T7"/>